<evidence type="ECO:0000256" key="1">
    <source>
        <dbReference type="SAM" id="SignalP"/>
    </source>
</evidence>
<dbReference type="OrthoDB" id="947434at2"/>
<keyword evidence="4" id="KW-1185">Reference proteome</keyword>
<feature type="chain" id="PRO_5011597476" evidence="1">
    <location>
        <begin position="20"/>
        <end position="200"/>
    </location>
</feature>
<name>A0A1G7VZU2_9FLAO</name>
<dbReference type="Pfam" id="PF13568">
    <property type="entry name" value="OMP_b-brl_2"/>
    <property type="match status" value="1"/>
</dbReference>
<gene>
    <name evidence="3" type="ORF">SAMN04489796_101208</name>
</gene>
<sequence>MKHLTIILITLLSCTFINAQVEIKPGIKAGMNIAGLSNLEENGGIRSEKITTFHIGATLSFKFARFYTLQPEILYSKQGSEYKNFGFDGTQSIELNYLSIPVNNKFYISNSGLNFQIAPVIDILLSHKNINNPQKVDIAIAGAIGYDIGNGLVMSIGYKQGITDLLGRNVDTGSGYETTDVSDLILNNVIQLSVGYQFKL</sequence>
<evidence type="ECO:0000313" key="4">
    <source>
        <dbReference type="Proteomes" id="UP000199492"/>
    </source>
</evidence>
<dbReference type="AlphaFoldDB" id="A0A1G7VZU2"/>
<dbReference type="STRING" id="262004.SAMN04489796_101208"/>
<feature type="domain" description="Outer membrane protein beta-barrel" evidence="2">
    <location>
        <begin position="19"/>
        <end position="166"/>
    </location>
</feature>
<dbReference type="RefSeq" id="WP_092465731.1">
    <property type="nucleotide sequence ID" value="NZ_FNCZ01000001.1"/>
</dbReference>
<dbReference type="Proteomes" id="UP000199492">
    <property type="component" value="Unassembled WGS sequence"/>
</dbReference>
<feature type="signal peptide" evidence="1">
    <location>
        <begin position="1"/>
        <end position="19"/>
    </location>
</feature>
<organism evidence="3 4">
    <name type="scientific">Winogradskyella thalassocola</name>
    <dbReference type="NCBI Taxonomy" id="262004"/>
    <lineage>
        <taxon>Bacteria</taxon>
        <taxon>Pseudomonadati</taxon>
        <taxon>Bacteroidota</taxon>
        <taxon>Flavobacteriia</taxon>
        <taxon>Flavobacteriales</taxon>
        <taxon>Flavobacteriaceae</taxon>
        <taxon>Winogradskyella</taxon>
    </lineage>
</organism>
<keyword evidence="1" id="KW-0732">Signal</keyword>
<protein>
    <submittedName>
        <fullName evidence="3">Outer membrane protein beta-barrel domain-containing protein</fullName>
    </submittedName>
</protein>
<evidence type="ECO:0000259" key="2">
    <source>
        <dbReference type="Pfam" id="PF13568"/>
    </source>
</evidence>
<accession>A0A1G7VZU2</accession>
<reference evidence="4" key="1">
    <citation type="submission" date="2016-10" db="EMBL/GenBank/DDBJ databases">
        <authorList>
            <person name="Varghese N."/>
            <person name="Submissions S."/>
        </authorList>
    </citation>
    <scope>NUCLEOTIDE SEQUENCE [LARGE SCALE GENOMIC DNA]</scope>
    <source>
        <strain evidence="4">DSM 15363</strain>
    </source>
</reference>
<evidence type="ECO:0000313" key="3">
    <source>
        <dbReference type="EMBL" id="SDG65294.1"/>
    </source>
</evidence>
<dbReference type="EMBL" id="FNCZ01000001">
    <property type="protein sequence ID" value="SDG65294.1"/>
    <property type="molecule type" value="Genomic_DNA"/>
</dbReference>
<dbReference type="InterPro" id="IPR025665">
    <property type="entry name" value="Beta-barrel_OMP_2"/>
</dbReference>
<proteinExistence type="predicted"/>